<reference evidence="1 2" key="1">
    <citation type="submission" date="2021-05" db="EMBL/GenBank/DDBJ databases">
        <title>A Polyphasic approach of four new species of the genus Ohtaekwangia: Ohtaekwangia histidinii sp. nov., Ohtaekwangia cretensis sp. nov., Ohtaekwangia indiensis sp. nov., Ohtaekwangia reichenbachii sp. nov. from diverse environment.</title>
        <authorList>
            <person name="Octaviana S."/>
        </authorList>
    </citation>
    <scope>NUCLEOTIDE SEQUENCE [LARGE SCALE GENOMIC DNA]</scope>
    <source>
        <strain evidence="1 2">PWU4</strain>
    </source>
</reference>
<accession>A0AAP2DKY4</accession>
<evidence type="ECO:0000313" key="1">
    <source>
        <dbReference type="EMBL" id="MBT1698250.1"/>
    </source>
</evidence>
<dbReference type="EMBL" id="JAHESF010000014">
    <property type="protein sequence ID" value="MBT1698250.1"/>
    <property type="molecule type" value="Genomic_DNA"/>
</dbReference>
<dbReference type="RefSeq" id="WP_254164227.1">
    <property type="nucleotide sequence ID" value="NZ_JAHESF010000014.1"/>
</dbReference>
<evidence type="ECO:0000313" key="2">
    <source>
        <dbReference type="Proteomes" id="UP001319200"/>
    </source>
</evidence>
<dbReference type="Proteomes" id="UP001319200">
    <property type="component" value="Unassembled WGS sequence"/>
</dbReference>
<name>A0AAP2DKY4_9BACT</name>
<protein>
    <submittedName>
        <fullName evidence="1">Uncharacterized protein</fullName>
    </submittedName>
</protein>
<sequence>MITYTRKEFIESCGHQWNDASRAKISMWVKRGNIIELDGKIDISHPQNKDWLLKKRAETETPEPAPMNSGRRPDQLNELEVDFWQFTDQGVYHVESEKLLAGLMKQVQTSCTPMRAIPVDLAHNLSAGAVVEVINVLLTREIALRAQYGMGTSRAEKSKLLKEFTEIAREHIDGCRREMEETIDGILEDHGNSGN</sequence>
<organism evidence="1 2">
    <name type="scientific">Chryseosolibacter histidini</name>
    <dbReference type="NCBI Taxonomy" id="2782349"/>
    <lineage>
        <taxon>Bacteria</taxon>
        <taxon>Pseudomonadati</taxon>
        <taxon>Bacteroidota</taxon>
        <taxon>Cytophagia</taxon>
        <taxon>Cytophagales</taxon>
        <taxon>Chryseotaleaceae</taxon>
        <taxon>Chryseosolibacter</taxon>
    </lineage>
</organism>
<gene>
    <name evidence="1" type="ORF">KK083_15260</name>
</gene>
<keyword evidence="2" id="KW-1185">Reference proteome</keyword>
<dbReference type="AlphaFoldDB" id="A0AAP2DKY4"/>
<proteinExistence type="predicted"/>
<comment type="caution">
    <text evidence="1">The sequence shown here is derived from an EMBL/GenBank/DDBJ whole genome shotgun (WGS) entry which is preliminary data.</text>
</comment>